<evidence type="ECO:0000313" key="2">
    <source>
        <dbReference type="Proteomes" id="UP000569202"/>
    </source>
</evidence>
<organism evidence="1 2">
    <name type="scientific">Acinetobacter terrae</name>
    <dbReference type="NCBI Taxonomy" id="2731247"/>
    <lineage>
        <taxon>Bacteria</taxon>
        <taxon>Pseudomonadati</taxon>
        <taxon>Pseudomonadota</taxon>
        <taxon>Gammaproteobacteria</taxon>
        <taxon>Moraxellales</taxon>
        <taxon>Moraxellaceae</taxon>
        <taxon>Acinetobacter</taxon>
        <taxon>Acinetobacter Taxon 24</taxon>
    </lineage>
</organism>
<dbReference type="Proteomes" id="UP000569202">
    <property type="component" value="Unassembled WGS sequence"/>
</dbReference>
<comment type="caution">
    <text evidence="1">The sequence shown here is derived from an EMBL/GenBank/DDBJ whole genome shotgun (WGS) entry which is preliminary data.</text>
</comment>
<reference evidence="1 2" key="1">
    <citation type="submission" date="2020-04" db="EMBL/GenBank/DDBJ databases">
        <title>Acinetobacter Taxon 24.</title>
        <authorList>
            <person name="Nemec A."/>
            <person name="Radolfova-Krizova L."/>
            <person name="Higgins P.G."/>
            <person name="Spanelova P."/>
        </authorList>
    </citation>
    <scope>NUCLEOTIDE SEQUENCE [LARGE SCALE GENOMIC DNA]</scope>
    <source>
        <strain evidence="1 2">ANC 5380</strain>
    </source>
</reference>
<gene>
    <name evidence="1" type="ORF">HLH17_13890</name>
</gene>
<evidence type="ECO:0000313" key="1">
    <source>
        <dbReference type="EMBL" id="NNH78722.1"/>
    </source>
</evidence>
<dbReference type="EMBL" id="JABERL010000051">
    <property type="protein sequence ID" value="NNH78722.1"/>
    <property type="molecule type" value="Genomic_DNA"/>
</dbReference>
<dbReference type="RefSeq" id="WP_171540985.1">
    <property type="nucleotide sequence ID" value="NZ_JABERL010000051.1"/>
</dbReference>
<accession>A0A7Y2RH52</accession>
<protein>
    <submittedName>
        <fullName evidence="1">Uncharacterized protein</fullName>
    </submittedName>
</protein>
<dbReference type="AlphaFoldDB" id="A0A7Y2RH52"/>
<proteinExistence type="predicted"/>
<sequence length="82" mass="9101">MASNHKILSELNQIFSELDQVNASAILGAWLSESHHTTQQIFTRCLVGSMAMILNTEDESTELHKLAKYAVSCSQNLAFGYI</sequence>
<name>A0A7Y2RH52_9GAMM</name>